<dbReference type="Gene3D" id="2.60.40.1180">
    <property type="entry name" value="Golgi alpha-mannosidase II"/>
    <property type="match status" value="1"/>
</dbReference>
<dbReference type="InterPro" id="IPR017853">
    <property type="entry name" value="GH"/>
</dbReference>
<dbReference type="SMART" id="SM00813">
    <property type="entry name" value="Alpha-L-AF_C"/>
    <property type="match status" value="1"/>
</dbReference>
<dbReference type="EMBL" id="JAHBBH010000072">
    <property type="protein sequence ID" value="MBW3093723.1"/>
    <property type="molecule type" value="Genomic_DNA"/>
</dbReference>
<evidence type="ECO:0000313" key="4">
    <source>
        <dbReference type="Proteomes" id="UP000700815"/>
    </source>
</evidence>
<evidence type="ECO:0000256" key="1">
    <source>
        <dbReference type="ARBA" id="ARBA00023180"/>
    </source>
</evidence>
<dbReference type="InterPro" id="IPR010720">
    <property type="entry name" value="Alpha-L-AF_C"/>
</dbReference>
<dbReference type="InterPro" id="IPR051563">
    <property type="entry name" value="Glycosyl_Hydrolase_51"/>
</dbReference>
<gene>
    <name evidence="3" type="ORF">KIH79_12550</name>
</gene>
<dbReference type="SUPFAM" id="SSF51445">
    <property type="entry name" value="(Trans)glycosidases"/>
    <property type="match status" value="1"/>
</dbReference>
<dbReference type="PANTHER" id="PTHR31776:SF0">
    <property type="entry name" value="ALPHA-L-ARABINOFURANOSIDASE 1"/>
    <property type="match status" value="1"/>
</dbReference>
<feature type="domain" description="Alpha-L-arabinofuranosidase C-terminal" evidence="2">
    <location>
        <begin position="57"/>
        <end position="399"/>
    </location>
</feature>
<accession>A0ABS6WI72</accession>
<dbReference type="Gene3D" id="3.20.20.80">
    <property type="entry name" value="Glycosidases"/>
    <property type="match status" value="1"/>
</dbReference>
<dbReference type="Pfam" id="PF06964">
    <property type="entry name" value="Alpha-L-AF_C"/>
    <property type="match status" value="1"/>
</dbReference>
<dbReference type="RefSeq" id="WP_274607642.1">
    <property type="nucleotide sequence ID" value="NZ_JAHBBH010000072.1"/>
</dbReference>
<reference evidence="3 4" key="1">
    <citation type="submission" date="2021-05" db="EMBL/GenBank/DDBJ databases">
        <title>Phylogenetic classification of ten novel species belonging to the genus Bifidobacterium comprising B. colchicus sp. nov., B. abeli sp. nov., B. bicoloris sp. nov., B. guerezis sp. nov., B. rosaliae sp. nov., B. santillanensis sp. nov., B. argentati sp. nov., B. amazzoni sp. nov., B. pluviali sp. nov., and B. pinnaculum sp. nov.</title>
        <authorList>
            <person name="Lugli G.A."/>
            <person name="Ruiz Garcia L."/>
            <person name="Margolles A."/>
            <person name="Ventura M."/>
        </authorList>
    </citation>
    <scope>NUCLEOTIDE SEQUENCE [LARGE SCALE GENOMIC DNA]</scope>
    <source>
        <strain evidence="3 4">82T10</strain>
    </source>
</reference>
<protein>
    <recommendedName>
        <fullName evidence="2">Alpha-L-arabinofuranosidase C-terminal domain-containing protein</fullName>
    </recommendedName>
</protein>
<organism evidence="3 4">
    <name type="scientific">Bifidobacterium miconis</name>
    <dbReference type="NCBI Taxonomy" id="2834435"/>
    <lineage>
        <taxon>Bacteria</taxon>
        <taxon>Bacillati</taxon>
        <taxon>Actinomycetota</taxon>
        <taxon>Actinomycetes</taxon>
        <taxon>Bifidobacteriales</taxon>
        <taxon>Bifidobacteriaceae</taxon>
        <taxon>Bifidobacterium</taxon>
    </lineage>
</organism>
<comment type="caution">
    <text evidence="3">The sequence shown here is derived from an EMBL/GenBank/DDBJ whole genome shotgun (WGS) entry which is preliminary data.</text>
</comment>
<evidence type="ECO:0000313" key="3">
    <source>
        <dbReference type="EMBL" id="MBW3093723.1"/>
    </source>
</evidence>
<dbReference type="InterPro" id="IPR013780">
    <property type="entry name" value="Glyco_hydro_b"/>
</dbReference>
<proteinExistence type="predicted"/>
<feature type="non-terminal residue" evidence="3">
    <location>
        <position position="1"/>
    </location>
</feature>
<name>A0ABS6WI72_9BIFI</name>
<dbReference type="PANTHER" id="PTHR31776">
    <property type="entry name" value="ALPHA-L-ARABINOFURANOSIDASE 1"/>
    <property type="match status" value="1"/>
</dbReference>
<evidence type="ECO:0000259" key="2">
    <source>
        <dbReference type="SMART" id="SM00813"/>
    </source>
</evidence>
<dbReference type="Proteomes" id="UP000700815">
    <property type="component" value="Unassembled WGS sequence"/>
</dbReference>
<sequence>GSAGVCPYSDLYDPAFEQGDRLNTPLMDVHFYHAPEWTVMNAYRYENHPYHTKVFLGEYATLDDTWFNALAEAAFMTGLERAAGVALACYAPLFNNVKYTDWKPDMINYDGRTSYGTPSYYVQRLFSRNQGTSLLGTSDDVARGPRSQWSARGNASLNIINAPFTVSQLTITDLDHDGAVLQRESNVELTPDGVIKLPLNLGGTEHFRIDLDFTAHEKLDPESSGTDVTIRFAETGSDDYVALAINSWWGRMLTLRTYQHGKESYYSATHVNYAAETTHRALLEFDHGTVSLVMDGNPIFSETLLPYEPDDLYYSAVRDEDDTVTVKLVNVTDTPSDVRLTFDHEVKATYSIEHMDGFALDARNDLDHPALVSSSERTEHARIDAASTSALDYRVPAHAVHVLKFRLV</sequence>
<keyword evidence="1" id="KW-0325">Glycoprotein</keyword>
<keyword evidence="4" id="KW-1185">Reference proteome</keyword>